<keyword evidence="2" id="KW-1185">Reference proteome</keyword>
<dbReference type="STRING" id="93059.P9211_10191"/>
<dbReference type="EMBL" id="CP000878">
    <property type="protein sequence ID" value="ABX08950.1"/>
    <property type="molecule type" value="Genomic_DNA"/>
</dbReference>
<organism evidence="1 2">
    <name type="scientific">Prochlorococcus marinus (strain MIT 9211)</name>
    <dbReference type="NCBI Taxonomy" id="93059"/>
    <lineage>
        <taxon>Bacteria</taxon>
        <taxon>Bacillati</taxon>
        <taxon>Cyanobacteriota</taxon>
        <taxon>Cyanophyceae</taxon>
        <taxon>Synechococcales</taxon>
        <taxon>Prochlorococcaceae</taxon>
        <taxon>Prochlorococcus</taxon>
    </lineage>
</organism>
<evidence type="ECO:0000313" key="1">
    <source>
        <dbReference type="EMBL" id="ABX08950.1"/>
    </source>
</evidence>
<accession>A9BAT8</accession>
<dbReference type="OrthoDB" id="463889at2"/>
<dbReference type="HOGENOM" id="CLU_180541_1_1_3"/>
<reference evidence="1 2" key="1">
    <citation type="journal article" date="2007" name="PLoS Genet.">
        <title>Patterns and implications of gene gain and loss in the evolution of Prochlorococcus.</title>
        <authorList>
            <person name="Kettler G.C."/>
            <person name="Martiny A.C."/>
            <person name="Huang K."/>
            <person name="Zucker J."/>
            <person name="Coleman M.L."/>
            <person name="Rodrigue S."/>
            <person name="Chen F."/>
            <person name="Lapidus A."/>
            <person name="Ferriera S."/>
            <person name="Johnson J."/>
            <person name="Steglich C."/>
            <person name="Church G.M."/>
            <person name="Richardson P."/>
            <person name="Chisholm S.W."/>
        </authorList>
    </citation>
    <scope>NUCLEOTIDE SEQUENCE [LARGE SCALE GENOMIC DNA]</scope>
    <source>
        <strain evidence="2">MIT 9211</strain>
    </source>
</reference>
<dbReference type="Pfam" id="PF11347">
    <property type="entry name" value="CRR42-like"/>
    <property type="match status" value="1"/>
</dbReference>
<dbReference type="RefSeq" id="WP_012195571.1">
    <property type="nucleotide sequence ID" value="NC_009976.1"/>
</dbReference>
<dbReference type="AlphaFoldDB" id="A9BAT8"/>
<evidence type="ECO:0000313" key="2">
    <source>
        <dbReference type="Proteomes" id="UP000000788"/>
    </source>
</evidence>
<name>A9BAT8_PROM4</name>
<dbReference type="eggNOG" id="ENOG50330CE">
    <property type="taxonomic scope" value="Bacteria"/>
</dbReference>
<gene>
    <name evidence="1" type="ordered locus">P9211_10191</name>
</gene>
<sequence>MNISIGDKVFLRVPLPYLKTTDPMPMLRPADLVGVDELGEVVGVRPLDYFEVRFRRGTFLIASDNLSRRSVSE</sequence>
<protein>
    <recommendedName>
        <fullName evidence="3">DUF3148 domain-containing protein</fullName>
    </recommendedName>
</protein>
<dbReference type="KEGG" id="pmj:P9211_10191"/>
<proteinExistence type="predicted"/>
<dbReference type="Proteomes" id="UP000000788">
    <property type="component" value="Chromosome"/>
</dbReference>
<evidence type="ECO:0008006" key="3">
    <source>
        <dbReference type="Google" id="ProtNLM"/>
    </source>
</evidence>
<dbReference type="InterPro" id="IPR021495">
    <property type="entry name" value="CRR42-like"/>
</dbReference>